<dbReference type="Proteomes" id="UP000286734">
    <property type="component" value="Unassembled WGS sequence"/>
</dbReference>
<evidence type="ECO:0000313" key="8">
    <source>
        <dbReference type="Proteomes" id="UP000286734"/>
    </source>
</evidence>
<organism evidence="1 12">
    <name type="scientific">Thermus scotoductus</name>
    <dbReference type="NCBI Taxonomy" id="37636"/>
    <lineage>
        <taxon>Bacteria</taxon>
        <taxon>Thermotogati</taxon>
        <taxon>Deinococcota</taxon>
        <taxon>Deinococci</taxon>
        <taxon>Thermales</taxon>
        <taxon>Thermaceae</taxon>
        <taxon>Thermus</taxon>
    </lineage>
</organism>
<dbReference type="Proteomes" id="UP000288073">
    <property type="component" value="Unassembled WGS sequence"/>
</dbReference>
<evidence type="ECO:0000313" key="12">
    <source>
        <dbReference type="Proteomes" id="UP000288082"/>
    </source>
</evidence>
<evidence type="ECO:0000313" key="1">
    <source>
        <dbReference type="EMBL" id="RTH02019.1"/>
    </source>
</evidence>
<evidence type="ECO:0000313" key="5">
    <source>
        <dbReference type="EMBL" id="RTI18305.1"/>
    </source>
</evidence>
<gene>
    <name evidence="6" type="ORF">CSW14_09980</name>
    <name evidence="5" type="ORF">CSW23_04985</name>
    <name evidence="4" type="ORF">CSW27_08915</name>
    <name evidence="3" type="ORF">CSW40_06090</name>
    <name evidence="2" type="ORF">CSW47_10550</name>
    <name evidence="1" type="ORF">CSW50_08445</name>
</gene>
<dbReference type="EMBL" id="PEMW01000377">
    <property type="protein sequence ID" value="RTI50951.1"/>
    <property type="molecule type" value="Genomic_DNA"/>
</dbReference>
<name>A0A430R3P4_THESC</name>
<evidence type="ECO:0000313" key="3">
    <source>
        <dbReference type="EMBL" id="RTH25978.1"/>
    </source>
</evidence>
<evidence type="ECO:0000313" key="7">
    <source>
        <dbReference type="Proteomes" id="UP000286712"/>
    </source>
</evidence>
<evidence type="ECO:0000313" key="11">
    <source>
        <dbReference type="Proteomes" id="UP000288073"/>
    </source>
</evidence>
<dbReference type="EMBL" id="PELM01000279">
    <property type="protein sequence ID" value="RTH02019.1"/>
    <property type="molecule type" value="Genomic_DNA"/>
</dbReference>
<accession>A0A430R3P4</accession>
<dbReference type="Proteomes" id="UP000286712">
    <property type="component" value="Unassembled WGS sequence"/>
</dbReference>
<evidence type="ECO:0000313" key="6">
    <source>
        <dbReference type="EMBL" id="RTI50951.1"/>
    </source>
</evidence>
<dbReference type="EMBL" id="PEMN01000122">
    <property type="protein sequence ID" value="RTI18305.1"/>
    <property type="molecule type" value="Genomic_DNA"/>
</dbReference>
<proteinExistence type="predicted"/>
<comment type="caution">
    <text evidence="1">The sequence shown here is derived from an EMBL/GenBank/DDBJ whole genome shotgun (WGS) entry which is preliminary data.</text>
</comment>
<protein>
    <submittedName>
        <fullName evidence="1">Uncharacterized protein</fullName>
    </submittedName>
</protein>
<evidence type="ECO:0000313" key="4">
    <source>
        <dbReference type="EMBL" id="RTI13170.1"/>
    </source>
</evidence>
<evidence type="ECO:0000313" key="10">
    <source>
        <dbReference type="Proteomes" id="UP000287467"/>
    </source>
</evidence>
<evidence type="ECO:0000313" key="9">
    <source>
        <dbReference type="Proteomes" id="UP000287155"/>
    </source>
</evidence>
<dbReference type="Proteomes" id="UP000287155">
    <property type="component" value="Unassembled WGS sequence"/>
</dbReference>
<dbReference type="AlphaFoldDB" id="A0A430R3P4"/>
<dbReference type="Proteomes" id="UP000288082">
    <property type="component" value="Unassembled WGS sequence"/>
</dbReference>
<dbReference type="EMBL" id="PEMJ01000312">
    <property type="protein sequence ID" value="RTI13170.1"/>
    <property type="molecule type" value="Genomic_DNA"/>
</dbReference>
<dbReference type="EMBL" id="PELW01000144">
    <property type="protein sequence ID" value="RTH25978.1"/>
    <property type="molecule type" value="Genomic_DNA"/>
</dbReference>
<dbReference type="EMBL" id="PELP01000333">
    <property type="protein sequence ID" value="RTH02527.1"/>
    <property type="molecule type" value="Genomic_DNA"/>
</dbReference>
<dbReference type="Proteomes" id="UP000287467">
    <property type="component" value="Unassembled WGS sequence"/>
</dbReference>
<reference evidence="7 8" key="1">
    <citation type="journal article" date="2019" name="Extremophiles">
        <title>Biogeography of thermophiles and predominance of Thermus scotoductus in domestic water heaters.</title>
        <authorList>
            <person name="Wilpiszeski R.L."/>
            <person name="Zhang Z."/>
            <person name="House C.H."/>
        </authorList>
    </citation>
    <scope>NUCLEOTIDE SEQUENCE [LARGE SCALE GENOMIC DNA]</scope>
    <source>
        <strain evidence="5 11">10_S10</strain>
        <strain evidence="4 9">14_S14</strain>
        <strain evidence="6 10">1_S1</strain>
        <strain evidence="3 7">27_S27</strain>
        <strain evidence="2 8">34_S34</strain>
        <strain evidence="1 12">38_S38</strain>
    </source>
</reference>
<evidence type="ECO:0000313" key="2">
    <source>
        <dbReference type="EMBL" id="RTH02527.1"/>
    </source>
</evidence>
<sequence length="84" mass="9785">MELVPYSTTVLRFDEGVRYVATGWPFVQVQVLEGVMVLLRPLVREGGGELWVMLQDGRQYRFYLEVNGEAKVARTYVFVGRTWR</sequence>